<gene>
    <name evidence="1" type="ORF">Satyrvirus1_67</name>
</gene>
<evidence type="ECO:0000313" key="1">
    <source>
        <dbReference type="EMBL" id="AYV84981.1"/>
    </source>
</evidence>
<protein>
    <submittedName>
        <fullName evidence="1">Uncharacterized protein</fullName>
    </submittedName>
</protein>
<dbReference type="EMBL" id="MK072437">
    <property type="protein sequence ID" value="AYV84981.1"/>
    <property type="molecule type" value="Genomic_DNA"/>
</dbReference>
<sequence>MNLFDFYRGLIIVEPYGTYIKNKSKTLIIKSKKIKSIVNEYLLLIENKVGLGIIILGEPKKISLKQFSRMRKYHKISEDDRIKWWPNYKYLYSYPIIKKKFLKTPILLYYETGPQITILPDNIFTKKIFVGMAGYSYNHMYPPSVKSKNILEYYSNKLNSVEINSTFYHRPTAGLINNLLKYDLKYSIKVHKYITHNKKLKGIKTYWNQFYKSFKQLYNKILCFLFQFSSKFYFNDKNFKKIQKLSNVLNSNSNHDDNHYYAFEFRDKLWFNDSVNDLFKKNRWVLVITNVNNKNSWVGNLDNGFNPKLNNYKLTTDMVYIRMHGSKGEYTGSYNNKDFNAIVEFIKEKPIMYACTYFNNTDYKNYAFKNSLQLTNKFNYLNITYKPE</sequence>
<dbReference type="SUPFAM" id="SSF117396">
    <property type="entry name" value="TM1631-like"/>
    <property type="match status" value="1"/>
</dbReference>
<dbReference type="PANTHER" id="PTHR30348">
    <property type="entry name" value="UNCHARACTERIZED PROTEIN YECE"/>
    <property type="match status" value="1"/>
</dbReference>
<name>A0A3G5AFD0_9VIRU</name>
<accession>A0A3G5AFD0</accession>
<dbReference type="Gene3D" id="3.20.20.410">
    <property type="entry name" value="Protein of unknown function UPF0759"/>
    <property type="match status" value="1"/>
</dbReference>
<proteinExistence type="predicted"/>
<dbReference type="InterPro" id="IPR002763">
    <property type="entry name" value="DUF72"/>
</dbReference>
<dbReference type="Pfam" id="PF01904">
    <property type="entry name" value="DUF72"/>
    <property type="match status" value="1"/>
</dbReference>
<reference evidence="1" key="1">
    <citation type="submission" date="2018-10" db="EMBL/GenBank/DDBJ databases">
        <title>Hidden diversity of soil giant viruses.</title>
        <authorList>
            <person name="Schulz F."/>
            <person name="Alteio L."/>
            <person name="Goudeau D."/>
            <person name="Ryan E.M."/>
            <person name="Malmstrom R.R."/>
            <person name="Blanchard J."/>
            <person name="Woyke T."/>
        </authorList>
    </citation>
    <scope>NUCLEOTIDE SEQUENCE</scope>
    <source>
        <strain evidence="1">SAV1</strain>
    </source>
</reference>
<organism evidence="1">
    <name type="scientific">Satyrvirus sp</name>
    <dbReference type="NCBI Taxonomy" id="2487771"/>
    <lineage>
        <taxon>Viruses</taxon>
        <taxon>Varidnaviria</taxon>
        <taxon>Bamfordvirae</taxon>
        <taxon>Nucleocytoviricota</taxon>
        <taxon>Megaviricetes</taxon>
        <taxon>Imitervirales</taxon>
        <taxon>Mimiviridae</taxon>
        <taxon>Megamimivirinae</taxon>
    </lineage>
</organism>
<dbReference type="PANTHER" id="PTHR30348:SF4">
    <property type="entry name" value="DUF72 DOMAIN-CONTAINING PROTEIN"/>
    <property type="match status" value="1"/>
</dbReference>
<dbReference type="InterPro" id="IPR036520">
    <property type="entry name" value="UPF0759_sf"/>
</dbReference>